<dbReference type="InterPro" id="IPR039422">
    <property type="entry name" value="MarR/SlyA-like"/>
</dbReference>
<reference evidence="5 6" key="1">
    <citation type="submission" date="2020-06" db="EMBL/GenBank/DDBJ databases">
        <title>Description of novel acetic acid bacteria.</title>
        <authorList>
            <person name="Sombolestani A."/>
        </authorList>
    </citation>
    <scope>NUCLEOTIDE SEQUENCE [LARGE SCALE GENOMIC DNA]</scope>
    <source>
        <strain evidence="5 6">LMG 26838</strain>
    </source>
</reference>
<feature type="domain" description="HTH marR-type" evidence="4">
    <location>
        <begin position="17"/>
        <end position="150"/>
    </location>
</feature>
<dbReference type="PANTHER" id="PTHR33164:SF64">
    <property type="entry name" value="TRANSCRIPTIONAL REGULATOR SLYA"/>
    <property type="match status" value="1"/>
</dbReference>
<name>A0A850NNH3_9PROT</name>
<dbReference type="PRINTS" id="PR00598">
    <property type="entry name" value="HTHMARR"/>
</dbReference>
<protein>
    <submittedName>
        <fullName evidence="5">MarR family transcriptional regulator</fullName>
    </submittedName>
</protein>
<dbReference type="EMBL" id="JABXXQ010000086">
    <property type="protein sequence ID" value="NVN29949.1"/>
    <property type="molecule type" value="Genomic_DNA"/>
</dbReference>
<evidence type="ECO:0000313" key="5">
    <source>
        <dbReference type="EMBL" id="NVN29949.1"/>
    </source>
</evidence>
<proteinExistence type="predicted"/>
<dbReference type="AlphaFoldDB" id="A0A850NNH3"/>
<dbReference type="InterPro" id="IPR036390">
    <property type="entry name" value="WH_DNA-bd_sf"/>
</dbReference>
<dbReference type="GO" id="GO:0003677">
    <property type="term" value="F:DNA binding"/>
    <property type="evidence" value="ECO:0007669"/>
    <property type="project" value="UniProtKB-KW"/>
</dbReference>
<dbReference type="PANTHER" id="PTHR33164">
    <property type="entry name" value="TRANSCRIPTIONAL REGULATOR, MARR FAMILY"/>
    <property type="match status" value="1"/>
</dbReference>
<dbReference type="Proteomes" id="UP000565205">
    <property type="component" value="Unassembled WGS sequence"/>
</dbReference>
<dbReference type="GO" id="GO:0006950">
    <property type="term" value="P:response to stress"/>
    <property type="evidence" value="ECO:0007669"/>
    <property type="project" value="TreeGrafter"/>
</dbReference>
<dbReference type="SMART" id="SM00347">
    <property type="entry name" value="HTH_MARR"/>
    <property type="match status" value="1"/>
</dbReference>
<dbReference type="Gene3D" id="1.10.10.10">
    <property type="entry name" value="Winged helix-like DNA-binding domain superfamily/Winged helix DNA-binding domain"/>
    <property type="match status" value="1"/>
</dbReference>
<dbReference type="Pfam" id="PF12802">
    <property type="entry name" value="MarR_2"/>
    <property type="match status" value="1"/>
</dbReference>
<gene>
    <name evidence="5" type="ORF">HUK83_06320</name>
</gene>
<keyword evidence="1" id="KW-0805">Transcription regulation</keyword>
<evidence type="ECO:0000256" key="1">
    <source>
        <dbReference type="ARBA" id="ARBA00023015"/>
    </source>
</evidence>
<evidence type="ECO:0000259" key="4">
    <source>
        <dbReference type="PROSITE" id="PS50995"/>
    </source>
</evidence>
<dbReference type="GO" id="GO:0003700">
    <property type="term" value="F:DNA-binding transcription factor activity"/>
    <property type="evidence" value="ECO:0007669"/>
    <property type="project" value="InterPro"/>
</dbReference>
<dbReference type="SUPFAM" id="SSF46785">
    <property type="entry name" value="Winged helix' DNA-binding domain"/>
    <property type="match status" value="1"/>
</dbReference>
<dbReference type="InterPro" id="IPR036388">
    <property type="entry name" value="WH-like_DNA-bd_sf"/>
</dbReference>
<evidence type="ECO:0000256" key="3">
    <source>
        <dbReference type="ARBA" id="ARBA00023163"/>
    </source>
</evidence>
<dbReference type="PROSITE" id="PS01117">
    <property type="entry name" value="HTH_MARR_1"/>
    <property type="match status" value="1"/>
</dbReference>
<evidence type="ECO:0000313" key="6">
    <source>
        <dbReference type="Proteomes" id="UP000565205"/>
    </source>
</evidence>
<sequence>MAHDPSPHLLPAPLVGDFTLGRQVARLALLWRREVDIELRPFGLTDAQWRPLYWLGRLGVDPSQADLARVLDLEAPSLVRLLDVLERIGLVERFDDPSDRRLKRLRLTALGRERYAQIDHAVETVERRLLIGVSPEEQATCNAVLARIEAGIRARTGAQTG</sequence>
<keyword evidence="2" id="KW-0238">DNA-binding</keyword>
<keyword evidence="3" id="KW-0804">Transcription</keyword>
<dbReference type="PROSITE" id="PS50995">
    <property type="entry name" value="HTH_MARR_2"/>
    <property type="match status" value="1"/>
</dbReference>
<dbReference type="InterPro" id="IPR023187">
    <property type="entry name" value="Tscrpt_reg_MarR-type_CS"/>
</dbReference>
<evidence type="ECO:0000256" key="2">
    <source>
        <dbReference type="ARBA" id="ARBA00023125"/>
    </source>
</evidence>
<organism evidence="5 6">
    <name type="scientific">Endobacter medicaginis</name>
    <dbReference type="NCBI Taxonomy" id="1181271"/>
    <lineage>
        <taxon>Bacteria</taxon>
        <taxon>Pseudomonadati</taxon>
        <taxon>Pseudomonadota</taxon>
        <taxon>Alphaproteobacteria</taxon>
        <taxon>Acetobacterales</taxon>
        <taxon>Acetobacteraceae</taxon>
        <taxon>Endobacter</taxon>
    </lineage>
</organism>
<accession>A0A850NNH3</accession>
<dbReference type="InterPro" id="IPR000835">
    <property type="entry name" value="HTH_MarR-typ"/>
</dbReference>
<comment type="caution">
    <text evidence="5">The sequence shown here is derived from an EMBL/GenBank/DDBJ whole genome shotgun (WGS) entry which is preliminary data.</text>
</comment>